<feature type="compositionally biased region" description="Polar residues" evidence="1">
    <location>
        <begin position="432"/>
        <end position="442"/>
    </location>
</feature>
<reference evidence="3 4" key="1">
    <citation type="submission" date="2015-02" db="EMBL/GenBank/DDBJ databases">
        <title>Draft Genome Sequences of Two Closely-Related Aflatoxigenic Aspergillus Species Obtained from the Cote d'Ivoire.</title>
        <authorList>
            <person name="Moore G.G."/>
            <person name="Beltz S.B."/>
            <person name="Mack B.M."/>
        </authorList>
    </citation>
    <scope>NUCLEOTIDE SEQUENCE [LARGE SCALE GENOMIC DNA]</scope>
    <source>
        <strain evidence="3 4">SRRC1432</strain>
    </source>
</reference>
<evidence type="ECO:0000256" key="1">
    <source>
        <dbReference type="SAM" id="MobiDB-lite"/>
    </source>
</evidence>
<proteinExistence type="predicted"/>
<dbReference type="InterPro" id="IPR047092">
    <property type="entry name" value="AFUB_07903/YDR124W-like_hel"/>
</dbReference>
<keyword evidence="4" id="KW-1185">Reference proteome</keyword>
<dbReference type="EMBL" id="JYKN01002662">
    <property type="protein sequence ID" value="KKK15568.1"/>
    <property type="molecule type" value="Genomic_DNA"/>
</dbReference>
<evidence type="ECO:0000313" key="4">
    <source>
        <dbReference type="Proteomes" id="UP000034947"/>
    </source>
</evidence>
<feature type="compositionally biased region" description="Low complexity" evidence="1">
    <location>
        <begin position="401"/>
        <end position="426"/>
    </location>
</feature>
<feature type="domain" description="Subtelomeric hrmA-associated cluster protein AFUB-079030/YDR124W-like helical bundle" evidence="2">
    <location>
        <begin position="171"/>
        <end position="305"/>
    </location>
</feature>
<dbReference type="Proteomes" id="UP000034947">
    <property type="component" value="Unassembled WGS sequence"/>
</dbReference>
<comment type="caution">
    <text evidence="3">The sequence shown here is derived from an EMBL/GenBank/DDBJ whole genome shotgun (WGS) entry which is preliminary data.</text>
</comment>
<dbReference type="OrthoDB" id="5338458at2759"/>
<dbReference type="InterPro" id="IPR021264">
    <property type="entry name" value="AFUB_079030/YDR124W-like"/>
</dbReference>
<dbReference type="VEuPathDB" id="FungiDB:P175DRAFT_0519192"/>
<gene>
    <name evidence="3" type="ORF">AOCH_005398</name>
</gene>
<name>A0A0F8U7J0_9EURO</name>
<dbReference type="PANTHER" id="PTHR36102">
    <property type="entry name" value="CHROMOSOME 10, WHOLE GENOME SHOTGUN SEQUENCE"/>
    <property type="match status" value="1"/>
</dbReference>
<dbReference type="Pfam" id="PF11001">
    <property type="entry name" value="AFUB_07903_YDR124W_hel"/>
    <property type="match status" value="1"/>
</dbReference>
<dbReference type="AlphaFoldDB" id="A0A0F8U7J0"/>
<evidence type="ECO:0000259" key="2">
    <source>
        <dbReference type="Pfam" id="PF11001"/>
    </source>
</evidence>
<accession>A0A0F8U7J0</accession>
<evidence type="ECO:0000313" key="3">
    <source>
        <dbReference type="EMBL" id="KKK15568.1"/>
    </source>
</evidence>
<sequence>MDPIDQSVVAKEEEQHQMASYHDMTAQTRSTEIQCSQSAAFAFPYSHFAMMYIDRNGELQLEASNSITGGEKSIFTEEIQDRFLRLVNGEWQPHLQNFHSGTLGLSHSSLGLQSSWYHPSQPRPASLIPCEWQSHQNKRHRRNLRRVDSAIGHEWEPSSPSPSVKRTAIRVGQRSLLRSYYEKAFEYFQQLNCRVIAKAFVKLVEPRKQVNHPYNGRKTTAGSTQRMDPELTKPKWWPAGVTHKEPDHLLKAERIRLLVHILCELRDSHGITADKLKDAGQDVRRQILPSTRLQVLDEIYYVREMEELYLDGKISGDTIVHVSHVHMDEELQELQEQVDSEGIHNTLVPTITVQEDVPLLPDTHSVNRSNGHIPLTSDDHRPQSMGGHPKSKRPANQDCYLPLSPASSPSVSRKSSLERSLSTYSSDIDPSMLSSNHSTKNLTAPKGFHSGGSSSVPDYFAHQLMAQSTAQNPHSGFWNTLPNFHAQLAFPGY</sequence>
<organism evidence="3 4">
    <name type="scientific">Aspergillus ochraceoroseus</name>
    <dbReference type="NCBI Taxonomy" id="138278"/>
    <lineage>
        <taxon>Eukaryota</taxon>
        <taxon>Fungi</taxon>
        <taxon>Dikarya</taxon>
        <taxon>Ascomycota</taxon>
        <taxon>Pezizomycotina</taxon>
        <taxon>Eurotiomycetes</taxon>
        <taxon>Eurotiomycetidae</taxon>
        <taxon>Eurotiales</taxon>
        <taxon>Aspergillaceae</taxon>
        <taxon>Aspergillus</taxon>
        <taxon>Aspergillus subgen. Nidulantes</taxon>
    </lineage>
</organism>
<dbReference type="PANTHER" id="PTHR36102:SF4">
    <property type="entry name" value="YDR124W-LIKE HELICAL BUNDLE DOMAIN-CONTAINING PROTEIN"/>
    <property type="match status" value="1"/>
</dbReference>
<feature type="region of interest" description="Disordered" evidence="1">
    <location>
        <begin position="361"/>
        <end position="453"/>
    </location>
</feature>
<protein>
    <recommendedName>
        <fullName evidence="2">Subtelomeric hrmA-associated cluster protein AFUB-079030/YDR124W-like helical bundle domain-containing protein</fullName>
    </recommendedName>
</protein>